<dbReference type="PRINTS" id="PR00114">
    <property type="entry name" value="STPHPHTASE"/>
</dbReference>
<dbReference type="Proteomes" id="UP001597135">
    <property type="component" value="Unassembled WGS sequence"/>
</dbReference>
<name>A0ABW3ZHI8_9RHOB</name>
<dbReference type="Gene3D" id="3.60.21.10">
    <property type="match status" value="1"/>
</dbReference>
<dbReference type="PANTHER" id="PTHR42850:SF4">
    <property type="entry name" value="ZINC-DEPENDENT ENDOPOLYPHOSPHATASE"/>
    <property type="match status" value="1"/>
</dbReference>
<dbReference type="PANTHER" id="PTHR42850">
    <property type="entry name" value="METALLOPHOSPHOESTERASE"/>
    <property type="match status" value="1"/>
</dbReference>
<organism evidence="2 3">
    <name type="scientific">Litorisediminicola beolgyonensis</name>
    <dbReference type="NCBI Taxonomy" id="1173614"/>
    <lineage>
        <taxon>Bacteria</taxon>
        <taxon>Pseudomonadati</taxon>
        <taxon>Pseudomonadota</taxon>
        <taxon>Alphaproteobacteria</taxon>
        <taxon>Rhodobacterales</taxon>
        <taxon>Paracoccaceae</taxon>
        <taxon>Litorisediminicola</taxon>
    </lineage>
</organism>
<dbReference type="InterPro" id="IPR006186">
    <property type="entry name" value="Ser/Thr-sp_prot-phosphatase"/>
</dbReference>
<dbReference type="SUPFAM" id="SSF56300">
    <property type="entry name" value="Metallo-dependent phosphatases"/>
    <property type="match status" value="1"/>
</dbReference>
<dbReference type="InterPro" id="IPR004843">
    <property type="entry name" value="Calcineurin-like_PHP"/>
</dbReference>
<dbReference type="InterPro" id="IPR050126">
    <property type="entry name" value="Ap4A_hydrolase"/>
</dbReference>
<gene>
    <name evidence="2" type="ORF">ACFQ4E_09455</name>
</gene>
<proteinExistence type="predicted"/>
<evidence type="ECO:0000313" key="3">
    <source>
        <dbReference type="Proteomes" id="UP001597135"/>
    </source>
</evidence>
<dbReference type="CDD" id="cd00144">
    <property type="entry name" value="MPP_PPP_family"/>
    <property type="match status" value="1"/>
</dbReference>
<dbReference type="RefSeq" id="WP_386802896.1">
    <property type="nucleotide sequence ID" value="NZ_JBHTMU010000014.1"/>
</dbReference>
<comment type="caution">
    <text evidence="2">The sequence shown here is derived from an EMBL/GenBank/DDBJ whole genome shotgun (WGS) entry which is preliminary data.</text>
</comment>
<keyword evidence="3" id="KW-1185">Reference proteome</keyword>
<dbReference type="InterPro" id="IPR029052">
    <property type="entry name" value="Metallo-depent_PP-like"/>
</dbReference>
<feature type="domain" description="Calcineurin-like phosphoesterase" evidence="1">
    <location>
        <begin position="5"/>
        <end position="194"/>
    </location>
</feature>
<sequence length="236" mass="25601">MDEDPIFALGDIHGHLGELERVLALIDEDPAAGAPVVFLGDYVDRGPDSRGVIERLIAGRANGAAWVTLCGNHDRTMLDFLDGTGRGEGRFWLSRNMGGRATLASYGVDCPDTRPVSEIREEALQAIPETHIAFLRALETMHVTETQVFAHAGIRPGVPLDAQDEADLLWIRDPFLDETGDHGRLVVHGHTAIDAPIHYGNRLNMDGGAAYGRPLHAAVLLGRDAFVLTAFGRARL</sequence>
<protein>
    <submittedName>
        <fullName evidence="2">Metallophosphoesterase family protein</fullName>
        <ecNumber evidence="2">3.1.-.-</ecNumber>
    </submittedName>
</protein>
<evidence type="ECO:0000259" key="1">
    <source>
        <dbReference type="Pfam" id="PF00149"/>
    </source>
</evidence>
<keyword evidence="2" id="KW-0378">Hydrolase</keyword>
<dbReference type="EMBL" id="JBHTMU010000014">
    <property type="protein sequence ID" value="MFD1342642.1"/>
    <property type="molecule type" value="Genomic_DNA"/>
</dbReference>
<accession>A0ABW3ZHI8</accession>
<dbReference type="GO" id="GO:0016787">
    <property type="term" value="F:hydrolase activity"/>
    <property type="evidence" value="ECO:0007669"/>
    <property type="project" value="UniProtKB-KW"/>
</dbReference>
<dbReference type="Pfam" id="PF00149">
    <property type="entry name" value="Metallophos"/>
    <property type="match status" value="1"/>
</dbReference>
<reference evidence="3" key="1">
    <citation type="journal article" date="2019" name="Int. J. Syst. Evol. Microbiol.">
        <title>The Global Catalogue of Microorganisms (GCM) 10K type strain sequencing project: providing services to taxonomists for standard genome sequencing and annotation.</title>
        <authorList>
            <consortium name="The Broad Institute Genomics Platform"/>
            <consortium name="The Broad Institute Genome Sequencing Center for Infectious Disease"/>
            <person name="Wu L."/>
            <person name="Ma J."/>
        </authorList>
    </citation>
    <scope>NUCLEOTIDE SEQUENCE [LARGE SCALE GENOMIC DNA]</scope>
    <source>
        <strain evidence="3">CCUG 62953</strain>
    </source>
</reference>
<evidence type="ECO:0000313" key="2">
    <source>
        <dbReference type="EMBL" id="MFD1342642.1"/>
    </source>
</evidence>
<dbReference type="EC" id="3.1.-.-" evidence="2"/>